<dbReference type="InterPro" id="IPR049492">
    <property type="entry name" value="BD-FAE-like_dom"/>
</dbReference>
<dbReference type="SUPFAM" id="SSF53474">
    <property type="entry name" value="alpha/beta-Hydrolases"/>
    <property type="match status" value="1"/>
</dbReference>
<dbReference type="InterPro" id="IPR050300">
    <property type="entry name" value="GDXG_lipolytic_enzyme"/>
</dbReference>
<dbReference type="AlphaFoldDB" id="A0A844WBA3"/>
<comment type="caution">
    <text evidence="3">The sequence shown here is derived from an EMBL/GenBank/DDBJ whole genome shotgun (WGS) entry which is preliminary data.</text>
</comment>
<dbReference type="RefSeq" id="WP_160382334.1">
    <property type="nucleotide sequence ID" value="NZ_WNXQ01000004.1"/>
</dbReference>
<dbReference type="Pfam" id="PF20434">
    <property type="entry name" value="BD-FAE"/>
    <property type="match status" value="1"/>
</dbReference>
<dbReference type="GO" id="GO:0016787">
    <property type="term" value="F:hydrolase activity"/>
    <property type="evidence" value="ECO:0007669"/>
    <property type="project" value="UniProtKB-KW"/>
</dbReference>
<dbReference type="Gene3D" id="3.40.50.1820">
    <property type="entry name" value="alpha/beta hydrolase"/>
    <property type="match status" value="1"/>
</dbReference>
<proteinExistence type="predicted"/>
<protein>
    <submittedName>
        <fullName evidence="3">Alpha/beta hydrolase fold domain-containing protein</fullName>
    </submittedName>
</protein>
<dbReference type="PANTHER" id="PTHR48081">
    <property type="entry name" value="AB HYDROLASE SUPERFAMILY PROTEIN C4A8.06C"/>
    <property type="match status" value="1"/>
</dbReference>
<dbReference type="PANTHER" id="PTHR48081:SF13">
    <property type="entry name" value="ALPHA_BETA HYDROLASE"/>
    <property type="match status" value="1"/>
</dbReference>
<keyword evidence="1 3" id="KW-0378">Hydrolase</keyword>
<organism evidence="3 4">
    <name type="scientific">Pseudooceanicola pacificus</name>
    <dbReference type="NCBI Taxonomy" id="2676438"/>
    <lineage>
        <taxon>Bacteria</taxon>
        <taxon>Pseudomonadati</taxon>
        <taxon>Pseudomonadota</taxon>
        <taxon>Alphaproteobacteria</taxon>
        <taxon>Rhodobacterales</taxon>
        <taxon>Paracoccaceae</taxon>
        <taxon>Pseudooceanicola</taxon>
    </lineage>
</organism>
<feature type="domain" description="BD-FAE-like" evidence="2">
    <location>
        <begin position="33"/>
        <end position="227"/>
    </location>
</feature>
<dbReference type="Proteomes" id="UP000443843">
    <property type="component" value="Unassembled WGS sequence"/>
</dbReference>
<accession>A0A844WBA3</accession>
<dbReference type="InterPro" id="IPR029058">
    <property type="entry name" value="AB_hydrolase_fold"/>
</dbReference>
<evidence type="ECO:0000259" key="2">
    <source>
        <dbReference type="Pfam" id="PF20434"/>
    </source>
</evidence>
<evidence type="ECO:0000256" key="1">
    <source>
        <dbReference type="ARBA" id="ARBA00022801"/>
    </source>
</evidence>
<evidence type="ECO:0000313" key="3">
    <source>
        <dbReference type="EMBL" id="MWB78058.1"/>
    </source>
</evidence>
<name>A0A844WBA3_9RHOB</name>
<gene>
    <name evidence="3" type="ORF">GLS40_08495</name>
</gene>
<dbReference type="EMBL" id="WNXQ01000004">
    <property type="protein sequence ID" value="MWB78058.1"/>
    <property type="molecule type" value="Genomic_DNA"/>
</dbReference>
<evidence type="ECO:0000313" key="4">
    <source>
        <dbReference type="Proteomes" id="UP000443843"/>
    </source>
</evidence>
<sequence>MPYDKTSMPDTPPPEGTTIIPDIPFGEHERQQLDLYLPPSPMRGVVVYIHGGSWLKRDRKIVRAWYLIEAGYAVASLGYRLSQHAPFPAQIQDVNAALALLTRIAPAHDLDMERLALLGLSAGGHLAALAALARNERDFHPPCGLKVRAVVDYYGPSNLITLCAGVETVLDRPVTQLLGRSVFADPVAALKASPVSYCSSDSPAFLLIHGDADTVVPVTESYNLMGRLISAGATAQMIHVPGGGHATPNMHTPEINDQIVAFIDHHLAD</sequence>
<reference evidence="3 4" key="1">
    <citation type="submission" date="2019-11" db="EMBL/GenBank/DDBJ databases">
        <title>Pseudooceanicola pacifica sp. nov., isolated from deep-sea sediment of the Pacific Ocean.</title>
        <authorList>
            <person name="Lyu L."/>
        </authorList>
    </citation>
    <scope>NUCLEOTIDE SEQUENCE [LARGE SCALE GENOMIC DNA]</scope>
    <source>
        <strain evidence="3 4">216_PA32_1</strain>
    </source>
</reference>
<keyword evidence="4" id="KW-1185">Reference proteome</keyword>